<keyword evidence="1" id="KW-0812">Transmembrane</keyword>
<organism evidence="2 3">
    <name type="scientific">Sphaerisporangium album</name>
    <dbReference type="NCBI Taxonomy" id="509200"/>
    <lineage>
        <taxon>Bacteria</taxon>
        <taxon>Bacillati</taxon>
        <taxon>Actinomycetota</taxon>
        <taxon>Actinomycetes</taxon>
        <taxon>Streptosporangiales</taxon>
        <taxon>Streptosporangiaceae</taxon>
        <taxon>Sphaerisporangium</taxon>
    </lineage>
</organism>
<keyword evidence="1" id="KW-0472">Membrane</keyword>
<evidence type="ECO:0000256" key="1">
    <source>
        <dbReference type="SAM" id="Phobius"/>
    </source>
</evidence>
<gene>
    <name evidence="2" type="ORF">DQ384_07170</name>
</gene>
<feature type="transmembrane region" description="Helical" evidence="1">
    <location>
        <begin position="55"/>
        <end position="78"/>
    </location>
</feature>
<name>A0A367FPE6_9ACTN</name>
<dbReference type="EMBL" id="QOIL01000003">
    <property type="protein sequence ID" value="RCG32273.1"/>
    <property type="molecule type" value="Genomic_DNA"/>
</dbReference>
<evidence type="ECO:0000313" key="3">
    <source>
        <dbReference type="Proteomes" id="UP000253094"/>
    </source>
</evidence>
<reference evidence="2 3" key="1">
    <citation type="submission" date="2018-06" db="EMBL/GenBank/DDBJ databases">
        <title>Sphaerisporangium craniellae sp. nov., isolated from a marine sponge in the South China Sea.</title>
        <authorList>
            <person name="Li L."/>
        </authorList>
    </citation>
    <scope>NUCLEOTIDE SEQUENCE [LARGE SCALE GENOMIC DNA]</scope>
    <source>
        <strain evidence="2 3">CCTCC AA 208026</strain>
    </source>
</reference>
<dbReference type="AlphaFoldDB" id="A0A367FPE6"/>
<accession>A0A367FPE6</accession>
<protein>
    <submittedName>
        <fullName evidence="2">Uncharacterized protein</fullName>
    </submittedName>
</protein>
<evidence type="ECO:0000313" key="2">
    <source>
        <dbReference type="EMBL" id="RCG32273.1"/>
    </source>
</evidence>
<dbReference type="Proteomes" id="UP000253094">
    <property type="component" value="Unassembled WGS sequence"/>
</dbReference>
<dbReference type="RefSeq" id="WP_114027888.1">
    <property type="nucleotide sequence ID" value="NZ_QOIL01000003.1"/>
</dbReference>
<keyword evidence="1" id="KW-1133">Transmembrane helix</keyword>
<dbReference type="OrthoDB" id="3826074at2"/>
<proteinExistence type="predicted"/>
<sequence>MNDVDRIIDRLVADIAPDPGPGMTPLARELFEEITRAAAPAPPRRRWAVMPRRRWIAGPVAAALTTVAAVAVIGVGSAPASAALDIKRDGDHYIITVRDLFANPDVYQAELRARGLDIDLTVLPTSASNARTLIVINGVRPREPGRPVSGDVKTPITTIDEPGPCERFGGCAATLKVPVGYKEKAEIVLGREARPGEEYMMPPGIDAPGEPLHCVHYANMTVAELMPILRERGVEPQFTSYATKRFESTAPGGWYVYDGVMSAAGKARILVNPVPNPKPRPFDAFCKNGS</sequence>
<keyword evidence="3" id="KW-1185">Reference proteome</keyword>
<comment type="caution">
    <text evidence="2">The sequence shown here is derived from an EMBL/GenBank/DDBJ whole genome shotgun (WGS) entry which is preliminary data.</text>
</comment>